<evidence type="ECO:0000256" key="3">
    <source>
        <dbReference type="SAM" id="SignalP"/>
    </source>
</evidence>
<feature type="repeat" description="TPR" evidence="1">
    <location>
        <begin position="300"/>
        <end position="333"/>
    </location>
</feature>
<keyword evidence="3" id="KW-0732">Signal</keyword>
<dbReference type="InterPro" id="IPR011990">
    <property type="entry name" value="TPR-like_helical_dom_sf"/>
</dbReference>
<keyword evidence="1" id="KW-0802">TPR repeat</keyword>
<name>A0A7U4E802_RUNSL</name>
<feature type="chain" id="PRO_5031263365" evidence="3">
    <location>
        <begin position="23"/>
        <end position="741"/>
    </location>
</feature>
<organism evidence="4 5">
    <name type="scientific">Runella slithyformis (strain ATCC 29530 / DSM 19594 / LMG 11500 / NCIMB 11436 / LSU 4)</name>
    <dbReference type="NCBI Taxonomy" id="761193"/>
    <lineage>
        <taxon>Bacteria</taxon>
        <taxon>Pseudomonadati</taxon>
        <taxon>Bacteroidota</taxon>
        <taxon>Cytophagia</taxon>
        <taxon>Cytophagales</taxon>
        <taxon>Spirosomataceae</taxon>
        <taxon>Runella</taxon>
    </lineage>
</organism>
<sequence length="741" mass="85332">MRINQHLTCSVNLQLLLFAAFASLISGCSQYSTGRLSVGYHNLNAKFNAYVIARDKMREAEMSMRKNRKEDYNQILPLLSPLDSLEAQPVNDLLQDVIKKASLVPDRHQNSKWVDNAYVLIGKARLYKGQFTDGIETLRYVNAKGRDEEDKHEGLIWLMRAYVETKDYNSALSVAEYLRSQPLNDKNTRDYYLVKAYLHQQKQEYTLSLAILEETFDLLPKGEETARIHFSAAQMYDLLEKPQLANVHYKAVFRNRPSYDLSFFANMNALQNDALTNANLSTESGFKRMLNDRKNSDLRDRLYYSMGVIETRKKKYPAAIRFFEESVRQTTTNTGQVPYTYLEMAKVYYDKLQNYELAKAYFDSSLALLPKTSPQFQKITERKEVLDEFVKQLTTIRTEDSLQRLSQMNPAALEKFLDGVIEKEQEDRERKVKEAQKLVEQARTLNANALNTFNGDPADRFILTDPIALSQGKVEFKQRWGNRPLEDDWRRSSKVATLLTQADNIAPVSSGQRSMAAASGKDTQILTKDSPEWKARRDALYRNIPLRKQELDASNQRMEDAYYKLGKIYKFSLIEPENAVKIFMTALERFPTTNYKPEIYYLLFLTDQKGKQEGWKTKLLEEFPNSSYTRLLTKVNGSIAATGNLELEALKDYEKILTLYQNANYSEAFAQLEMAIVTYSGSKVEDKYALLRIYLLGKLQGREAYLKALNGFIKDFPTSPLLPRVREVLEAQQSASIKKNG</sequence>
<proteinExistence type="predicted"/>
<feature type="coiled-coil region" evidence="2">
    <location>
        <begin position="421"/>
        <end position="452"/>
    </location>
</feature>
<dbReference type="RefSeq" id="WP_013930467.1">
    <property type="nucleotide sequence ID" value="NC_015703.1"/>
</dbReference>
<dbReference type="Gene3D" id="1.25.40.10">
    <property type="entry name" value="Tetratricopeptide repeat domain"/>
    <property type="match status" value="3"/>
</dbReference>
<dbReference type="AlphaFoldDB" id="A0A7U4E802"/>
<evidence type="ECO:0000256" key="1">
    <source>
        <dbReference type="PROSITE-ProRule" id="PRU00339"/>
    </source>
</evidence>
<dbReference type="Proteomes" id="UP000000493">
    <property type="component" value="Chromosome"/>
</dbReference>
<dbReference type="SUPFAM" id="SSF48452">
    <property type="entry name" value="TPR-like"/>
    <property type="match status" value="2"/>
</dbReference>
<reference evidence="5" key="1">
    <citation type="submission" date="2011-06" db="EMBL/GenBank/DDBJ databases">
        <title>The complete genome of chromosome of Runella slithyformis DSM 19594.</title>
        <authorList>
            <consortium name="US DOE Joint Genome Institute (JGI-PGF)"/>
            <person name="Lucas S."/>
            <person name="Han J."/>
            <person name="Lapidus A."/>
            <person name="Bruce D."/>
            <person name="Goodwin L."/>
            <person name="Pitluck S."/>
            <person name="Peters L."/>
            <person name="Kyrpides N."/>
            <person name="Mavromatis K."/>
            <person name="Ivanova N."/>
            <person name="Ovchinnikova G."/>
            <person name="Zhang X."/>
            <person name="Misra M."/>
            <person name="Detter J.C."/>
            <person name="Tapia R."/>
            <person name="Han C."/>
            <person name="Land M."/>
            <person name="Hauser L."/>
            <person name="Markowitz V."/>
            <person name="Cheng J.-F."/>
            <person name="Hugenholtz P."/>
            <person name="Woyke T."/>
            <person name="Wu D."/>
            <person name="Tindall B."/>
            <person name="Faehrich R."/>
            <person name="Brambilla E."/>
            <person name="Klenk H.-P."/>
            <person name="Eisen J.A."/>
        </authorList>
    </citation>
    <scope>NUCLEOTIDE SEQUENCE [LARGE SCALE GENOMIC DNA]</scope>
    <source>
        <strain evidence="5">ATCC 29530 / DSM 19594 / LMG 11500 / NCIMB 11436 / LSU 4</strain>
    </source>
</reference>
<evidence type="ECO:0000256" key="2">
    <source>
        <dbReference type="SAM" id="Coils"/>
    </source>
</evidence>
<evidence type="ECO:0000313" key="4">
    <source>
        <dbReference type="EMBL" id="AEI51183.1"/>
    </source>
</evidence>
<feature type="signal peptide" evidence="3">
    <location>
        <begin position="1"/>
        <end position="22"/>
    </location>
</feature>
<dbReference type="EMBL" id="CP002859">
    <property type="protein sequence ID" value="AEI51183.1"/>
    <property type="molecule type" value="Genomic_DNA"/>
</dbReference>
<evidence type="ECO:0000313" key="5">
    <source>
        <dbReference type="Proteomes" id="UP000000493"/>
    </source>
</evidence>
<dbReference type="PROSITE" id="PS50005">
    <property type="entry name" value="TPR"/>
    <property type="match status" value="1"/>
</dbReference>
<keyword evidence="5" id="KW-1185">Reference proteome</keyword>
<keyword evidence="2" id="KW-0175">Coiled coil</keyword>
<accession>A0A7U4E802</accession>
<protein>
    <submittedName>
        <fullName evidence="4">TPR repeat-containing protein</fullName>
    </submittedName>
</protein>
<gene>
    <name evidence="4" type="ordered locus">Runsl_4872</name>
</gene>
<dbReference type="InterPro" id="IPR019734">
    <property type="entry name" value="TPR_rpt"/>
</dbReference>
<dbReference type="PROSITE" id="PS51257">
    <property type="entry name" value="PROKAR_LIPOPROTEIN"/>
    <property type="match status" value="1"/>
</dbReference>
<reference evidence="4 5" key="2">
    <citation type="journal article" date="2012" name="Stand. Genomic Sci.">
        <title>Complete genome sequence of the aquatic bacterium Runella slithyformis type strain (LSU 4(T)).</title>
        <authorList>
            <person name="Copeland A."/>
            <person name="Zhang X."/>
            <person name="Misra M."/>
            <person name="Lapidus A."/>
            <person name="Nolan M."/>
            <person name="Lucas S."/>
            <person name="Deshpande S."/>
            <person name="Cheng J.F."/>
            <person name="Tapia R."/>
            <person name="Goodwin L.A."/>
            <person name="Pitluck S."/>
            <person name="Liolios K."/>
            <person name="Pagani I."/>
            <person name="Ivanova N."/>
            <person name="Mikhailova N."/>
            <person name="Pati A."/>
            <person name="Chen A."/>
            <person name="Palaniappan K."/>
            <person name="Land M."/>
            <person name="Hauser L."/>
            <person name="Pan C."/>
            <person name="Jeffries C.D."/>
            <person name="Detter J.C."/>
            <person name="Brambilla E.M."/>
            <person name="Rohde M."/>
            <person name="Djao O.D."/>
            <person name="Goker M."/>
            <person name="Sikorski J."/>
            <person name="Tindall B.J."/>
            <person name="Woyke T."/>
            <person name="Bristow J."/>
            <person name="Eisen J.A."/>
            <person name="Markowitz V."/>
            <person name="Hugenholtz P."/>
            <person name="Kyrpides N.C."/>
            <person name="Klenk H.P."/>
            <person name="Mavromatis K."/>
        </authorList>
    </citation>
    <scope>NUCLEOTIDE SEQUENCE [LARGE SCALE GENOMIC DNA]</scope>
    <source>
        <strain evidence="5">ATCC 29530 / DSM 19594 / LMG 11500 / NCIMB 11436 / LSU 4</strain>
    </source>
</reference>
<dbReference type="SMART" id="SM00028">
    <property type="entry name" value="TPR"/>
    <property type="match status" value="5"/>
</dbReference>
<dbReference type="KEGG" id="rsi:Runsl_4872"/>
<dbReference type="Pfam" id="PF13181">
    <property type="entry name" value="TPR_8"/>
    <property type="match status" value="1"/>
</dbReference>